<accession>A0ABV7DGZ1</accession>
<name>A0ABV7DGZ1_9HYPH</name>
<gene>
    <name evidence="2" type="ORF">ACFOHH_13835</name>
</gene>
<feature type="region of interest" description="Disordered" evidence="1">
    <location>
        <begin position="126"/>
        <end position="148"/>
    </location>
</feature>
<reference evidence="3" key="1">
    <citation type="journal article" date="2019" name="Int. J. Syst. Evol. Microbiol.">
        <title>The Global Catalogue of Microorganisms (GCM) 10K type strain sequencing project: providing services to taxonomists for standard genome sequencing and annotation.</title>
        <authorList>
            <consortium name="The Broad Institute Genomics Platform"/>
            <consortium name="The Broad Institute Genome Sequencing Center for Infectious Disease"/>
            <person name="Wu L."/>
            <person name="Ma J."/>
        </authorList>
    </citation>
    <scope>NUCLEOTIDE SEQUENCE [LARGE SCALE GENOMIC DNA]</scope>
    <source>
        <strain evidence="3">KCTC 52677</strain>
    </source>
</reference>
<organism evidence="2 3">
    <name type="scientific">Shinella pollutisoli</name>
    <dbReference type="NCBI Taxonomy" id="2250594"/>
    <lineage>
        <taxon>Bacteria</taxon>
        <taxon>Pseudomonadati</taxon>
        <taxon>Pseudomonadota</taxon>
        <taxon>Alphaproteobacteria</taxon>
        <taxon>Hyphomicrobiales</taxon>
        <taxon>Rhizobiaceae</taxon>
        <taxon>Shinella</taxon>
    </lineage>
</organism>
<evidence type="ECO:0000313" key="2">
    <source>
        <dbReference type="EMBL" id="MFC3074187.1"/>
    </source>
</evidence>
<proteinExistence type="predicted"/>
<evidence type="ECO:0000313" key="3">
    <source>
        <dbReference type="Proteomes" id="UP001595377"/>
    </source>
</evidence>
<protein>
    <submittedName>
        <fullName evidence="2">Uncharacterized protein</fullName>
    </submittedName>
</protein>
<sequence>MSTPRISWGLWAGRRAAAACGINGDDAEHFARALAPRIADIAREIMRTEQRRGPREIALFMLRNCTGRHQREVIIAITNDDIETAARKMLKWATEGLALAVNNPRPFFTPRPAMFVTVFHSNGARTRWQQIPNDPTDSDGHGRKGGAV</sequence>
<evidence type="ECO:0000256" key="1">
    <source>
        <dbReference type="SAM" id="MobiDB-lite"/>
    </source>
</evidence>
<dbReference type="RefSeq" id="WP_257316881.1">
    <property type="nucleotide sequence ID" value="NZ_JANFDG010000023.1"/>
</dbReference>
<dbReference type="EMBL" id="JBHRSP010000022">
    <property type="protein sequence ID" value="MFC3074187.1"/>
    <property type="molecule type" value="Genomic_DNA"/>
</dbReference>
<dbReference type="Proteomes" id="UP001595377">
    <property type="component" value="Unassembled WGS sequence"/>
</dbReference>
<keyword evidence="3" id="KW-1185">Reference proteome</keyword>
<feature type="compositionally biased region" description="Polar residues" evidence="1">
    <location>
        <begin position="126"/>
        <end position="135"/>
    </location>
</feature>
<comment type="caution">
    <text evidence="2">The sequence shown here is derived from an EMBL/GenBank/DDBJ whole genome shotgun (WGS) entry which is preliminary data.</text>
</comment>